<dbReference type="GO" id="GO:0008781">
    <property type="term" value="F:N-acylneuraminate cytidylyltransferase activity"/>
    <property type="evidence" value="ECO:0007669"/>
    <property type="project" value="UniProtKB-EC"/>
</dbReference>
<dbReference type="PANTHER" id="PTHR21485">
    <property type="entry name" value="HAD SUPERFAMILY MEMBERS CMAS AND KDSC"/>
    <property type="match status" value="1"/>
</dbReference>
<comment type="caution">
    <text evidence="1">The sequence shown here is derived from an EMBL/GenBank/DDBJ whole genome shotgun (WGS) entry which is preliminary data.</text>
</comment>
<gene>
    <name evidence="1" type="primary">neuA_1</name>
    <name evidence="1" type="ORF">BEH84_01076</name>
</gene>
<dbReference type="EMBL" id="MCGI01000001">
    <property type="protein sequence ID" value="ODM13361.1"/>
    <property type="molecule type" value="Genomic_DNA"/>
</dbReference>
<dbReference type="Gene3D" id="3.90.550.10">
    <property type="entry name" value="Spore Coat Polysaccharide Biosynthesis Protein SpsA, Chain A"/>
    <property type="match status" value="1"/>
</dbReference>
<protein>
    <submittedName>
        <fullName evidence="1">N-acylneuraminate cytidylyltransferase</fullName>
        <ecNumber evidence="1">2.7.7.43</ecNumber>
    </submittedName>
</protein>
<sequence length="225" mass="25892">MKKTITAIVPVKGNSTRLPNKNILPFGETNLLIHKLRQLKQVEEITDIIVSSDSDIMLKMAEEEGVTAMKRPEKYANESVPFGMFLEFICKEVPNEHIMWACATSPLVEPYLYRKAIATYFEKLNEGYDSLITCCPFQTYLMDDNGPVNFKMGLEHKNSEQLPMLYHFTNGINLAPKDKIIEWHYNYGPKAYKLIVNKREAADIDDVYDYVSAKAMYQMNEGEEI</sequence>
<organism evidence="1 2">
    <name type="scientific">Eisenbergiella tayi</name>
    <dbReference type="NCBI Taxonomy" id="1432052"/>
    <lineage>
        <taxon>Bacteria</taxon>
        <taxon>Bacillati</taxon>
        <taxon>Bacillota</taxon>
        <taxon>Clostridia</taxon>
        <taxon>Lachnospirales</taxon>
        <taxon>Lachnospiraceae</taxon>
        <taxon>Eisenbergiella</taxon>
    </lineage>
</organism>
<evidence type="ECO:0000313" key="2">
    <source>
        <dbReference type="Proteomes" id="UP000095003"/>
    </source>
</evidence>
<reference evidence="1 2" key="1">
    <citation type="submission" date="2016-07" db="EMBL/GenBank/DDBJ databases">
        <title>Characterization of isolates of Eisenbergiella tayi derived from blood cultures, using whole genome sequencing.</title>
        <authorList>
            <person name="Burdz T."/>
            <person name="Wiebe D."/>
            <person name="Huynh C."/>
            <person name="Bernard K."/>
        </authorList>
    </citation>
    <scope>NUCLEOTIDE SEQUENCE [LARGE SCALE GENOMIC DNA]</scope>
    <source>
        <strain evidence="1 2">NML 120489</strain>
    </source>
</reference>
<name>A0A1E3AXW5_9FIRM</name>
<dbReference type="InterPro" id="IPR029044">
    <property type="entry name" value="Nucleotide-diphossugar_trans"/>
</dbReference>
<dbReference type="InterPro" id="IPR003329">
    <property type="entry name" value="Cytidylyl_trans"/>
</dbReference>
<dbReference type="AlphaFoldDB" id="A0A1E3AXW5"/>
<keyword evidence="1" id="KW-0808">Transferase</keyword>
<dbReference type="InterPro" id="IPR050793">
    <property type="entry name" value="CMP-NeuNAc_synthase"/>
</dbReference>
<dbReference type="Pfam" id="PF02348">
    <property type="entry name" value="CTP_transf_3"/>
    <property type="match status" value="1"/>
</dbReference>
<dbReference type="SUPFAM" id="SSF53448">
    <property type="entry name" value="Nucleotide-diphospho-sugar transferases"/>
    <property type="match status" value="1"/>
</dbReference>
<evidence type="ECO:0000313" key="1">
    <source>
        <dbReference type="EMBL" id="ODM13361.1"/>
    </source>
</evidence>
<dbReference type="EC" id="2.7.7.43" evidence="1"/>
<dbReference type="RefSeq" id="WP_069156011.1">
    <property type="nucleotide sequence ID" value="NZ_MCGI01000001.1"/>
</dbReference>
<keyword evidence="1" id="KW-0548">Nucleotidyltransferase</keyword>
<dbReference type="PANTHER" id="PTHR21485:SF6">
    <property type="entry name" value="N-ACYLNEURAMINATE CYTIDYLYLTRANSFERASE-RELATED"/>
    <property type="match status" value="1"/>
</dbReference>
<accession>A0A1E3AXW5</accession>
<dbReference type="GeneID" id="93299578"/>
<dbReference type="Proteomes" id="UP000095003">
    <property type="component" value="Unassembled WGS sequence"/>
</dbReference>
<proteinExistence type="predicted"/>